<dbReference type="EMBL" id="UWOC01000137">
    <property type="protein sequence ID" value="VCU08228.1"/>
    <property type="molecule type" value="Genomic_DNA"/>
</dbReference>
<feature type="transmembrane region" description="Helical" evidence="2">
    <location>
        <begin position="393"/>
        <end position="415"/>
    </location>
</feature>
<keyword evidence="2" id="KW-0812">Transmembrane</keyword>
<dbReference type="OrthoDB" id="7296482at2"/>
<protein>
    <recommendedName>
        <fullName evidence="5">CorA-like Mg2+ transporter protein</fullName>
    </recommendedName>
</protein>
<dbReference type="Proteomes" id="UP000289200">
    <property type="component" value="Unassembled WGS sequence"/>
</dbReference>
<dbReference type="RefSeq" id="WP_129608925.1">
    <property type="nucleotide sequence ID" value="NZ_UWOC01000137.1"/>
</dbReference>
<evidence type="ECO:0000256" key="1">
    <source>
        <dbReference type="SAM" id="MobiDB-lite"/>
    </source>
</evidence>
<feature type="region of interest" description="Disordered" evidence="1">
    <location>
        <begin position="1"/>
        <end position="38"/>
    </location>
</feature>
<evidence type="ECO:0000313" key="4">
    <source>
        <dbReference type="Proteomes" id="UP000289200"/>
    </source>
</evidence>
<evidence type="ECO:0000313" key="3">
    <source>
        <dbReference type="EMBL" id="VCU08228.1"/>
    </source>
</evidence>
<keyword evidence="2" id="KW-1133">Transmembrane helix</keyword>
<reference evidence="4" key="1">
    <citation type="submission" date="2018-10" db="EMBL/GenBank/DDBJ databases">
        <authorList>
            <person name="Peiro R."/>
            <person name="Begona"/>
            <person name="Cbmso G."/>
            <person name="Lopez M."/>
            <person name="Gonzalez S."/>
            <person name="Sacristan E."/>
            <person name="Castillo E."/>
        </authorList>
    </citation>
    <scope>NUCLEOTIDE SEQUENCE [LARGE SCALE GENOMIC DNA]</scope>
</reference>
<feature type="transmembrane region" description="Helical" evidence="2">
    <location>
        <begin position="612"/>
        <end position="632"/>
    </location>
</feature>
<keyword evidence="2" id="KW-0472">Membrane</keyword>
<organism evidence="3 4">
    <name type="scientific">Rhodoplanes serenus</name>
    <dbReference type="NCBI Taxonomy" id="200615"/>
    <lineage>
        <taxon>Bacteria</taxon>
        <taxon>Pseudomonadati</taxon>
        <taxon>Pseudomonadota</taxon>
        <taxon>Alphaproteobacteria</taxon>
        <taxon>Hyphomicrobiales</taxon>
        <taxon>Nitrobacteraceae</taxon>
        <taxon>Rhodoplanes</taxon>
    </lineage>
</organism>
<gene>
    <name evidence="3" type="ORF">RHODGE_RHODGE_02087</name>
</gene>
<comment type="caution">
    <text evidence="3">The sequence shown here is derived from an EMBL/GenBank/DDBJ whole genome shotgun (WGS) entry which is preliminary data.</text>
</comment>
<dbReference type="AlphaFoldDB" id="A0A3S5CY93"/>
<accession>A0A3S5CY93</accession>
<evidence type="ECO:0000256" key="2">
    <source>
        <dbReference type="SAM" id="Phobius"/>
    </source>
</evidence>
<evidence type="ECO:0008006" key="5">
    <source>
        <dbReference type="Google" id="ProtNLM"/>
    </source>
</evidence>
<feature type="compositionally biased region" description="Polar residues" evidence="1">
    <location>
        <begin position="1"/>
        <end position="18"/>
    </location>
</feature>
<proteinExistence type="predicted"/>
<feature type="compositionally biased region" description="Low complexity" evidence="1">
    <location>
        <begin position="21"/>
        <end position="38"/>
    </location>
</feature>
<keyword evidence="4" id="KW-1185">Reference proteome</keyword>
<feature type="transmembrane region" description="Helical" evidence="2">
    <location>
        <begin position="579"/>
        <end position="600"/>
    </location>
</feature>
<feature type="transmembrane region" description="Helical" evidence="2">
    <location>
        <begin position="537"/>
        <end position="559"/>
    </location>
</feature>
<sequence>MTTDVPTDTSTGVSSDTPSDGAGPAPNRPAAAPSRPAGGIPVREARFILLWPLTLHLSGRNCEARAMADAVRDVAEALRRREQKQTTRWRHQPDPLHHIPMPSKAEEVAAWKNAAYAETVYFHEFVQSFLFRKQADGRDAPFHLFQRDDLRFAEVTIGTKNGATDKRLTVERLNLYLFRTGVAILVLELWAPSGADGTSGWTLAQVQDFHELVRRVYVPYRPAVPEAEVPVRLAIEFRHDAELDSSSQIVGATPGAGNSCSSQAEVEALVQHPDADGRRRPPILPHWKCLLDNALAIDGDPGEGTGRWHQVVDERMPTIATISLTSGHDSPNAEDKFRTCDITKIVQESDLIRLCFADGSGSGEQDYPYDREFLGDMLWTKHAYARFRSMGTLFLISGTAFVAVGSGSHFNMYVMNYVRRHYFQMGLLLHFEQATLLAFSSQISRAVECHGLQRAHGNLQDALSGIEEQFLHFVHRFRFTGVSNQIQGREIFDLWRDRLDLARMFDDLRSEIHTANEFLSTQAQTRTSLEAVKLSQVATIGVVFGLAFSALGMNVVFNPETLRAIFEGEAAPVELSKQLAIAAATIGVLSVLGGALIRAFDFDRRGTKNVPSIGRVLLWFGFMALCAAAFAYPAPIKALFSY</sequence>
<name>A0A3S5CY93_9BRAD</name>